<dbReference type="Proteomes" id="UP000002059">
    <property type="component" value="Partially assembled WGS sequence"/>
</dbReference>
<gene>
    <name evidence="1" type="ORF">PAAG_02660</name>
</gene>
<proteinExistence type="predicted"/>
<accession>C1GVW5</accession>
<dbReference type="RefSeq" id="XP_015701785.1">
    <property type="nucleotide sequence ID" value="XM_015844707.1"/>
</dbReference>
<sequence>MWGPQLEGYETLGDPHCQDSGEKLVYHLLQTRRHCLVDLLRTPMPKNALLLAILIENVLTQRSPPHEIPNGLPSLGLDSDCLEEDLVLLMCSSKKQACNIPSLWTAIRARACFYGGEMSMRLSVRESLTVNGSKNHLTGYLGGLIGSVVFESALALEVLQGTRGCG</sequence>
<reference evidence="1 2" key="1">
    <citation type="journal article" date="2011" name="PLoS Genet.">
        <title>Comparative genomic analysis of human fungal pathogens causing paracoccidioidomycosis.</title>
        <authorList>
            <person name="Desjardins C.A."/>
            <person name="Champion M.D."/>
            <person name="Holder J.W."/>
            <person name="Muszewska A."/>
            <person name="Goldberg J."/>
            <person name="Bailao A.M."/>
            <person name="Brigido M.M."/>
            <person name="Ferreira M.E."/>
            <person name="Garcia A.M."/>
            <person name="Grynberg M."/>
            <person name="Gujja S."/>
            <person name="Heiman D.I."/>
            <person name="Henn M.R."/>
            <person name="Kodira C.D."/>
            <person name="Leon-Narvaez H."/>
            <person name="Longo L.V."/>
            <person name="Ma L.J."/>
            <person name="Malavazi I."/>
            <person name="Matsuo A.L."/>
            <person name="Morais F.V."/>
            <person name="Pereira M."/>
            <person name="Rodriguez-Brito S."/>
            <person name="Sakthikumar S."/>
            <person name="Salem-Izacc S.M."/>
            <person name="Sykes S.M."/>
            <person name="Teixeira M.M."/>
            <person name="Vallejo M.C."/>
            <person name="Walter M.E."/>
            <person name="Yandava C."/>
            <person name="Young S."/>
            <person name="Zeng Q."/>
            <person name="Zucker J."/>
            <person name="Felipe M.S."/>
            <person name="Goldman G.H."/>
            <person name="Haas B.J."/>
            <person name="McEwen J.G."/>
            <person name="Nino-Vega G."/>
            <person name="Puccia R."/>
            <person name="San-Blas G."/>
            <person name="Soares C.M."/>
            <person name="Birren B.W."/>
            <person name="Cuomo C.A."/>
        </authorList>
    </citation>
    <scope>NUCLEOTIDE SEQUENCE [LARGE SCALE GENOMIC DNA]</scope>
    <source>
        <strain evidence="2">ATCC MYA-826 / Pb01</strain>
    </source>
</reference>
<evidence type="ECO:0000313" key="1">
    <source>
        <dbReference type="EMBL" id="EEH40684.2"/>
    </source>
</evidence>
<dbReference type="VEuPathDB" id="FungiDB:PAAG_02660"/>
<protein>
    <submittedName>
        <fullName evidence="1">Uncharacterized protein</fullName>
    </submittedName>
</protein>
<organism evidence="1 2">
    <name type="scientific">Paracoccidioides lutzii (strain ATCC MYA-826 / Pb01)</name>
    <name type="common">Paracoccidioides brasiliensis</name>
    <dbReference type="NCBI Taxonomy" id="502779"/>
    <lineage>
        <taxon>Eukaryota</taxon>
        <taxon>Fungi</taxon>
        <taxon>Dikarya</taxon>
        <taxon>Ascomycota</taxon>
        <taxon>Pezizomycotina</taxon>
        <taxon>Eurotiomycetes</taxon>
        <taxon>Eurotiomycetidae</taxon>
        <taxon>Onygenales</taxon>
        <taxon>Ajellomycetaceae</taxon>
        <taxon>Paracoccidioides</taxon>
    </lineage>
</organism>
<dbReference type="HOGENOM" id="CLU_1603259_0_0_1"/>
<keyword evidence="2" id="KW-1185">Reference proteome</keyword>
<evidence type="ECO:0000313" key="2">
    <source>
        <dbReference type="Proteomes" id="UP000002059"/>
    </source>
</evidence>
<dbReference type="KEGG" id="pbl:PAAG_02660"/>
<dbReference type="EMBL" id="KN293997">
    <property type="protein sequence ID" value="EEH40684.2"/>
    <property type="molecule type" value="Genomic_DNA"/>
</dbReference>
<dbReference type="GeneID" id="9098631"/>
<dbReference type="AlphaFoldDB" id="C1GVW5"/>
<name>C1GVW5_PARBA</name>